<keyword evidence="1" id="KW-0472">Membrane</keyword>
<proteinExistence type="predicted"/>
<dbReference type="Proteomes" id="UP000700248">
    <property type="component" value="Unassembled WGS sequence"/>
</dbReference>
<evidence type="ECO:0000256" key="1">
    <source>
        <dbReference type="SAM" id="Phobius"/>
    </source>
</evidence>
<gene>
    <name evidence="2" type="ORF">K8U84_02320</name>
</gene>
<evidence type="ECO:0000313" key="3">
    <source>
        <dbReference type="Proteomes" id="UP000700248"/>
    </source>
</evidence>
<feature type="transmembrane region" description="Helical" evidence="1">
    <location>
        <begin position="6"/>
        <end position="24"/>
    </location>
</feature>
<reference evidence="2" key="2">
    <citation type="submission" date="2021-09" db="EMBL/GenBank/DDBJ databases">
        <authorList>
            <person name="Gilroy R."/>
        </authorList>
    </citation>
    <scope>NUCLEOTIDE SEQUENCE</scope>
    <source>
        <strain evidence="2">CHK175-13533</strain>
    </source>
</reference>
<feature type="transmembrane region" description="Helical" evidence="1">
    <location>
        <begin position="273"/>
        <end position="294"/>
    </location>
</feature>
<keyword evidence="1" id="KW-0812">Transmembrane</keyword>
<organism evidence="2 3">
    <name type="scientific">Paenalcaligenes hominis</name>
    <dbReference type="NCBI Taxonomy" id="643674"/>
    <lineage>
        <taxon>Bacteria</taxon>
        <taxon>Pseudomonadati</taxon>
        <taxon>Pseudomonadota</taxon>
        <taxon>Betaproteobacteria</taxon>
        <taxon>Burkholderiales</taxon>
        <taxon>Alcaligenaceae</taxon>
        <taxon>Paenalcaligenes</taxon>
    </lineage>
</organism>
<feature type="transmembrane region" description="Helical" evidence="1">
    <location>
        <begin position="63"/>
        <end position="80"/>
    </location>
</feature>
<protein>
    <recommendedName>
        <fullName evidence="4">Sodium:glutamate symporter</fullName>
    </recommendedName>
</protein>
<feature type="transmembrane region" description="Helical" evidence="1">
    <location>
        <begin position="430"/>
        <end position="452"/>
    </location>
</feature>
<dbReference type="PANTHER" id="PTHR36178:SF1">
    <property type="entry name" value="SODIUM_GLUTAMATE SYMPORTER"/>
    <property type="match status" value="1"/>
</dbReference>
<feature type="transmembrane region" description="Helical" evidence="1">
    <location>
        <begin position="370"/>
        <end position="390"/>
    </location>
</feature>
<feature type="transmembrane region" description="Helical" evidence="1">
    <location>
        <begin position="235"/>
        <end position="253"/>
    </location>
</feature>
<sequence length="469" mass="50216">MDGTFQGVIAFALMALMLVLGGVIRRQIPFLQNSLVPASILGGSIGFVLLSFDLLPGYGPNDFNALTFHFFTLSFMSLCLTGSSKDKKLAGDSIVKGGLWLTLIWTASLGLQALIGYGIIYAYDSVTGSQIGPLLGALITHGFTQGPGQALTFGGIWENDYGLVNATQVGLIYASLGFLVAFLVGVPAARRVIRSGKNLNKKSAIDDEFLLGYFHNGAGKTETRLVTHSANMDSLAWHIGLLGLAYMLTHFWLVVMQGVVAGKEPLGISLSVLFSHNMFFVHGLGICVLMRWIIDYKKWGHFVDDESLKRLTGASVDFMVVGTIMSISFSVLYALIVPILLVTIAVTAATFFLCWYVGNWSGKLGPERALTSFGCCTGSTGTGLLLLRLLDADFSTSVAKELAFFNLAIVVVNTPILFIVTPIAPSLSPSTYLMAFAATAVIPLVLIPLLMMKKSSVRGSGRAVLGGKL</sequence>
<feature type="transmembrane region" description="Helical" evidence="1">
    <location>
        <begin position="171"/>
        <end position="193"/>
    </location>
</feature>
<evidence type="ECO:0000313" key="2">
    <source>
        <dbReference type="EMBL" id="HJH23370.1"/>
    </source>
</evidence>
<evidence type="ECO:0008006" key="4">
    <source>
        <dbReference type="Google" id="ProtNLM"/>
    </source>
</evidence>
<dbReference type="RefSeq" id="WP_276830105.1">
    <property type="nucleotide sequence ID" value="NZ_DYTQ01000033.1"/>
</dbReference>
<feature type="transmembrane region" description="Helical" evidence="1">
    <location>
        <begin position="36"/>
        <end position="57"/>
    </location>
</feature>
<dbReference type="AlphaFoldDB" id="A0A9D2VF29"/>
<comment type="caution">
    <text evidence="2">The sequence shown here is derived from an EMBL/GenBank/DDBJ whole genome shotgun (WGS) entry which is preliminary data.</text>
</comment>
<dbReference type="PANTHER" id="PTHR36178">
    <property type="entry name" value="SLR0625 PROTEIN"/>
    <property type="match status" value="1"/>
</dbReference>
<accession>A0A9D2VF29</accession>
<feature type="transmembrane region" description="Helical" evidence="1">
    <location>
        <begin position="402"/>
        <end position="424"/>
    </location>
</feature>
<feature type="transmembrane region" description="Helical" evidence="1">
    <location>
        <begin position="100"/>
        <end position="123"/>
    </location>
</feature>
<keyword evidence="1" id="KW-1133">Transmembrane helix</keyword>
<dbReference type="EMBL" id="DYTQ01000033">
    <property type="protein sequence ID" value="HJH23370.1"/>
    <property type="molecule type" value="Genomic_DNA"/>
</dbReference>
<name>A0A9D2VF29_9BURK</name>
<reference evidence="2" key="1">
    <citation type="journal article" date="2021" name="PeerJ">
        <title>Extensive microbial diversity within the chicken gut microbiome revealed by metagenomics and culture.</title>
        <authorList>
            <person name="Gilroy R."/>
            <person name="Ravi A."/>
            <person name="Getino M."/>
            <person name="Pursley I."/>
            <person name="Horton D.L."/>
            <person name="Alikhan N.F."/>
            <person name="Baker D."/>
            <person name="Gharbi K."/>
            <person name="Hall N."/>
            <person name="Watson M."/>
            <person name="Adriaenssens E.M."/>
            <person name="Foster-Nyarko E."/>
            <person name="Jarju S."/>
            <person name="Secka A."/>
            <person name="Antonio M."/>
            <person name="Oren A."/>
            <person name="Chaudhuri R.R."/>
            <person name="La Ragione R."/>
            <person name="Hildebrand F."/>
            <person name="Pallen M.J."/>
        </authorList>
    </citation>
    <scope>NUCLEOTIDE SEQUENCE</scope>
    <source>
        <strain evidence="2">CHK175-13533</strain>
    </source>
</reference>
<dbReference type="InterPro" id="IPR004445">
    <property type="entry name" value="GltS"/>
</dbReference>
<dbReference type="GO" id="GO:0016020">
    <property type="term" value="C:membrane"/>
    <property type="evidence" value="ECO:0007669"/>
    <property type="project" value="InterPro"/>
</dbReference>
<dbReference type="GO" id="GO:0015501">
    <property type="term" value="F:glutamate:sodium symporter activity"/>
    <property type="evidence" value="ECO:0007669"/>
    <property type="project" value="InterPro"/>
</dbReference>
<dbReference type="Pfam" id="PF03616">
    <property type="entry name" value="Glt_symporter"/>
    <property type="match status" value="1"/>
</dbReference>
<feature type="transmembrane region" description="Helical" evidence="1">
    <location>
        <begin position="331"/>
        <end position="358"/>
    </location>
</feature>
<dbReference type="GO" id="GO:0015813">
    <property type="term" value="P:L-glutamate transmembrane transport"/>
    <property type="evidence" value="ECO:0007669"/>
    <property type="project" value="InterPro"/>
</dbReference>